<dbReference type="AlphaFoldDB" id="A0A4Y2A685"/>
<gene>
    <name evidence="1" type="ORF">AVEN_235387_1</name>
</gene>
<protein>
    <submittedName>
        <fullName evidence="1">Uncharacterized protein</fullName>
    </submittedName>
</protein>
<organism evidence="1 2">
    <name type="scientific">Araneus ventricosus</name>
    <name type="common">Orbweaver spider</name>
    <name type="synonym">Epeira ventricosa</name>
    <dbReference type="NCBI Taxonomy" id="182803"/>
    <lineage>
        <taxon>Eukaryota</taxon>
        <taxon>Metazoa</taxon>
        <taxon>Ecdysozoa</taxon>
        <taxon>Arthropoda</taxon>
        <taxon>Chelicerata</taxon>
        <taxon>Arachnida</taxon>
        <taxon>Araneae</taxon>
        <taxon>Araneomorphae</taxon>
        <taxon>Entelegynae</taxon>
        <taxon>Araneoidea</taxon>
        <taxon>Araneidae</taxon>
        <taxon>Araneus</taxon>
    </lineage>
</organism>
<evidence type="ECO:0000313" key="2">
    <source>
        <dbReference type="Proteomes" id="UP000499080"/>
    </source>
</evidence>
<proteinExistence type="predicted"/>
<comment type="caution">
    <text evidence="1">The sequence shown here is derived from an EMBL/GenBank/DDBJ whole genome shotgun (WGS) entry which is preliminary data.</text>
</comment>
<evidence type="ECO:0000313" key="1">
    <source>
        <dbReference type="EMBL" id="GBL74434.1"/>
    </source>
</evidence>
<keyword evidence="2" id="KW-1185">Reference proteome</keyword>
<accession>A0A4Y2A685</accession>
<dbReference type="Proteomes" id="UP000499080">
    <property type="component" value="Unassembled WGS sequence"/>
</dbReference>
<reference evidence="1 2" key="1">
    <citation type="journal article" date="2019" name="Sci. Rep.">
        <title>Orb-weaving spider Araneus ventricosus genome elucidates the spidroin gene catalogue.</title>
        <authorList>
            <person name="Kono N."/>
            <person name="Nakamura H."/>
            <person name="Ohtoshi R."/>
            <person name="Moran D.A.P."/>
            <person name="Shinohara A."/>
            <person name="Yoshida Y."/>
            <person name="Fujiwara M."/>
            <person name="Mori M."/>
            <person name="Tomita M."/>
            <person name="Arakawa K."/>
        </authorList>
    </citation>
    <scope>NUCLEOTIDE SEQUENCE [LARGE SCALE GENOMIC DNA]</scope>
</reference>
<dbReference type="EMBL" id="BGPR01000005">
    <property type="protein sequence ID" value="GBL74434.1"/>
    <property type="molecule type" value="Genomic_DNA"/>
</dbReference>
<sequence length="89" mass="9935">MQRKGRVALVVVPPTLGPRPQVEPHCTKSHLVYGSGYTHWVVWIKKSSPGVCKSLKSGCQIRCLVSSHRGLNYEDLFQIAFKLDVTVTN</sequence>
<name>A0A4Y2A685_ARAVE</name>